<dbReference type="InterPro" id="IPR001242">
    <property type="entry name" value="Condensation_dom"/>
</dbReference>
<dbReference type="FunFam" id="3.40.50.12780:FF:000012">
    <property type="entry name" value="Non-ribosomal peptide synthetase"/>
    <property type="match status" value="1"/>
</dbReference>
<dbReference type="Pfam" id="PF00668">
    <property type="entry name" value="Condensation"/>
    <property type="match status" value="1"/>
</dbReference>
<dbReference type="GO" id="GO:0005829">
    <property type="term" value="C:cytosol"/>
    <property type="evidence" value="ECO:0007669"/>
    <property type="project" value="TreeGrafter"/>
</dbReference>
<dbReference type="SUPFAM" id="SSF53474">
    <property type="entry name" value="alpha/beta-Hydrolases"/>
    <property type="match status" value="1"/>
</dbReference>
<reference evidence="6" key="1">
    <citation type="submission" date="2021-01" db="EMBL/GenBank/DDBJ databases">
        <title>Whole genome shotgun sequence of Actinoplanes siamensis NBRC 109076.</title>
        <authorList>
            <person name="Komaki H."/>
            <person name="Tamura T."/>
        </authorList>
    </citation>
    <scope>NUCLEOTIDE SEQUENCE</scope>
    <source>
        <strain evidence="6">NBRC 109076</strain>
    </source>
</reference>
<name>A0A919N539_9ACTN</name>
<comment type="caution">
    <text evidence="6">The sequence shown here is derived from an EMBL/GenBank/DDBJ whole genome shotgun (WGS) entry which is preliminary data.</text>
</comment>
<sequence length="1299" mass="141508">MIPLSFAQRRMWLLHQLEGGAATYNISAAFRLTGSLDEAALVAAIQDVVERHEILRTLYATDEAGEPYSRILPAVGAAPPVRVVDVAPEDLPGAIEQAVAHRFDLAAELPLRASLLRCSPQVHVLVMVVHHIASDGSSSAPMMRDLITAYTARRDGRAAQWEPLPVQYKEYAQWQREVLGDPADPESPAAVQVEYWREQLAGVPQPLNLPLDRPRPAEVDSRGDTVGLVVPPAVAAGLQKLAEDRGASMSMVLQAALAVLLRQLGAGDDVTIGSPIAGRTDEALADLIGFFVNTQVLRADLAGNPTFTELLAQVRDKALTAYEYQDLPFDLLVEAINPERSASYQPLFQVMFAWQSYQKPDLGIPGLEVRFEQAIPSTAMVDLFFSLTGDETGALRGDLQYATQLFDRESAEVIAQRLVRVLEQLAADPGQHIGDIDVLSGAERHRLLREVNDADNDIPAATLVELFERQAARGPDRVALVHDGAGLTYAELNARANRLARHLVARGVGPESLVGVCLERSAELVVALLAVLKAGGAYLPIDPDSPADRIEYMIRDAQPVVMVTTSTTGAARDLAPDLTVVHLDRTQGLGQGDASDLTAAERRATLRPEHPAYVIYTSGSTGRPKGVLIPHRSVVGLFSGTRDGFAFGEQDVWTLFHSYAFDFSVWELWGPLLHGGRLVVVPYDVSRSPDDFLRLLVRERVTVLNQTPSAFYQLIQADAQAPGQDLALRYVVFGGEALDLNRLTDWYQRHASDAPVLVNMYGITETTVHVTRIDLDEHSAVRYRASVIGRAIPGLRTYVLDANLKPVPVGVTGELYVAGYGLARGYHGRPGLSAGRFVACPFGAPGERMYRSGDLVRWDRNGHLEYVGRADSQVKIRGFRIELGEIEHVLAGHPDVAEAAVLVREHAGDKRLVGYAVPEAGVAESAVGLAALAEYLRERLPDYMVPSAIIALPAIPLTSNGKLDRRALPAEDPTAVVAGREPRNAYEQQLCALFGELLAVEKVGVDDGFFALGGHSLLATRLSVRIRERFDIDIPIRTIIKYPTVAELAALMLAGGVPDDDADSFAVVLPLNTDPGTGKPPVWFFHGGGGLGWAYYSFVLHLPDRAAYALQSRGSDGADTLAGSVPEMIDDYVTRMLAIQPEGPFNLIGWSYGGTVVQAVADALDRRGHEVAFVAVLDAQPGGHGFREVHAGKESADYRDELEDDFGRYLRLGNRQEFLDTMAKVMANNTSLMIDFESPAYRGDVHYFHAALEDTSYAHLWRPYVGGSLEVHEVRATHHEMHMPGPVTEFFEVVNGKLA</sequence>
<dbReference type="GO" id="GO:0003824">
    <property type="term" value="F:catalytic activity"/>
    <property type="evidence" value="ECO:0007669"/>
    <property type="project" value="InterPro"/>
</dbReference>
<dbReference type="EMBL" id="BOMW01000020">
    <property type="protein sequence ID" value="GIF04580.1"/>
    <property type="molecule type" value="Genomic_DNA"/>
</dbReference>
<dbReference type="InterPro" id="IPR001031">
    <property type="entry name" value="Thioesterase"/>
</dbReference>
<dbReference type="Gene3D" id="3.40.50.1820">
    <property type="entry name" value="alpha/beta hydrolase"/>
    <property type="match status" value="1"/>
</dbReference>
<dbReference type="GO" id="GO:0043041">
    <property type="term" value="P:amino acid activation for nonribosomal peptide biosynthetic process"/>
    <property type="evidence" value="ECO:0007669"/>
    <property type="project" value="TreeGrafter"/>
</dbReference>
<dbReference type="SUPFAM" id="SSF56801">
    <property type="entry name" value="Acetyl-CoA synthetase-like"/>
    <property type="match status" value="1"/>
</dbReference>
<dbReference type="InterPro" id="IPR023213">
    <property type="entry name" value="CAT-like_dom_sf"/>
</dbReference>
<evidence type="ECO:0000259" key="5">
    <source>
        <dbReference type="PROSITE" id="PS50075"/>
    </source>
</evidence>
<dbReference type="Gene3D" id="3.30.300.30">
    <property type="match status" value="1"/>
</dbReference>
<dbReference type="InterPro" id="IPR042099">
    <property type="entry name" value="ANL_N_sf"/>
</dbReference>
<organism evidence="6 7">
    <name type="scientific">Actinoplanes siamensis</name>
    <dbReference type="NCBI Taxonomy" id="1223317"/>
    <lineage>
        <taxon>Bacteria</taxon>
        <taxon>Bacillati</taxon>
        <taxon>Actinomycetota</taxon>
        <taxon>Actinomycetes</taxon>
        <taxon>Micromonosporales</taxon>
        <taxon>Micromonosporaceae</taxon>
        <taxon>Actinoplanes</taxon>
    </lineage>
</organism>
<dbReference type="Gene3D" id="3.30.559.10">
    <property type="entry name" value="Chloramphenicol acetyltransferase-like domain"/>
    <property type="match status" value="1"/>
</dbReference>
<dbReference type="InterPro" id="IPR006162">
    <property type="entry name" value="Ppantetheine_attach_site"/>
</dbReference>
<dbReference type="InterPro" id="IPR000873">
    <property type="entry name" value="AMP-dep_synth/lig_dom"/>
</dbReference>
<dbReference type="Pfam" id="PF13193">
    <property type="entry name" value="AMP-binding_C"/>
    <property type="match status" value="1"/>
</dbReference>
<dbReference type="GO" id="GO:0044550">
    <property type="term" value="P:secondary metabolite biosynthetic process"/>
    <property type="evidence" value="ECO:0007669"/>
    <property type="project" value="UniProtKB-ARBA"/>
</dbReference>
<dbReference type="CDD" id="cd17643">
    <property type="entry name" value="A_NRPS_Cytc1-like"/>
    <property type="match status" value="1"/>
</dbReference>
<dbReference type="Pfam" id="PF00975">
    <property type="entry name" value="Thioesterase"/>
    <property type="match status" value="1"/>
</dbReference>
<dbReference type="RefSeq" id="WP_203678466.1">
    <property type="nucleotide sequence ID" value="NZ_BOMW01000020.1"/>
</dbReference>
<dbReference type="PANTHER" id="PTHR45527">
    <property type="entry name" value="NONRIBOSOMAL PEPTIDE SYNTHETASE"/>
    <property type="match status" value="1"/>
</dbReference>
<dbReference type="NCBIfam" id="TIGR01733">
    <property type="entry name" value="AA-adenyl-dom"/>
    <property type="match status" value="1"/>
</dbReference>
<comment type="similarity">
    <text evidence="2">Belongs to the ATP-dependent AMP-binding enzyme family.</text>
</comment>
<protein>
    <recommendedName>
        <fullName evidence="5">Carrier domain-containing protein</fullName>
    </recommendedName>
</protein>
<dbReference type="InterPro" id="IPR020845">
    <property type="entry name" value="AMP-binding_CS"/>
</dbReference>
<feature type="domain" description="Carrier" evidence="5">
    <location>
        <begin position="981"/>
        <end position="1056"/>
    </location>
</feature>
<evidence type="ECO:0000256" key="4">
    <source>
        <dbReference type="ARBA" id="ARBA00022553"/>
    </source>
</evidence>
<dbReference type="FunFam" id="1.10.1200.10:FF:000005">
    <property type="entry name" value="Nonribosomal peptide synthetase 1"/>
    <property type="match status" value="1"/>
</dbReference>
<keyword evidence="4" id="KW-0597">Phosphoprotein</keyword>
<dbReference type="PROSITE" id="PS00455">
    <property type="entry name" value="AMP_BINDING"/>
    <property type="match status" value="1"/>
</dbReference>
<dbReference type="SUPFAM" id="SSF47336">
    <property type="entry name" value="ACP-like"/>
    <property type="match status" value="1"/>
</dbReference>
<comment type="cofactor">
    <cofactor evidence="1">
        <name>pantetheine 4'-phosphate</name>
        <dbReference type="ChEBI" id="CHEBI:47942"/>
    </cofactor>
</comment>
<dbReference type="FunFam" id="3.40.50.980:FF:000002">
    <property type="entry name" value="Enterobactin synthetase component F"/>
    <property type="match status" value="1"/>
</dbReference>
<dbReference type="InterPro" id="IPR045851">
    <property type="entry name" value="AMP-bd_C_sf"/>
</dbReference>
<keyword evidence="3" id="KW-0596">Phosphopantetheine</keyword>
<dbReference type="InterPro" id="IPR036736">
    <property type="entry name" value="ACP-like_sf"/>
</dbReference>
<evidence type="ECO:0000256" key="1">
    <source>
        <dbReference type="ARBA" id="ARBA00001957"/>
    </source>
</evidence>
<dbReference type="GO" id="GO:0008610">
    <property type="term" value="P:lipid biosynthetic process"/>
    <property type="evidence" value="ECO:0007669"/>
    <property type="project" value="UniProtKB-ARBA"/>
</dbReference>
<dbReference type="Proteomes" id="UP000629619">
    <property type="component" value="Unassembled WGS sequence"/>
</dbReference>
<evidence type="ECO:0000256" key="3">
    <source>
        <dbReference type="ARBA" id="ARBA00022450"/>
    </source>
</evidence>
<gene>
    <name evidence="6" type="ORF">Asi03nite_21180</name>
</gene>
<dbReference type="Gene3D" id="3.40.50.12780">
    <property type="entry name" value="N-terminal domain of ligase-like"/>
    <property type="match status" value="1"/>
</dbReference>
<dbReference type="InterPro" id="IPR029058">
    <property type="entry name" value="AB_hydrolase_fold"/>
</dbReference>
<proteinExistence type="inferred from homology"/>
<accession>A0A919N539</accession>
<dbReference type="SMART" id="SM00823">
    <property type="entry name" value="PKS_PP"/>
    <property type="match status" value="1"/>
</dbReference>
<dbReference type="Gene3D" id="3.30.559.30">
    <property type="entry name" value="Nonribosomal peptide synthetase, condensation domain"/>
    <property type="match status" value="1"/>
</dbReference>
<evidence type="ECO:0000256" key="2">
    <source>
        <dbReference type="ARBA" id="ARBA00006432"/>
    </source>
</evidence>
<dbReference type="InterPro" id="IPR009081">
    <property type="entry name" value="PP-bd_ACP"/>
</dbReference>
<evidence type="ECO:0000313" key="7">
    <source>
        <dbReference type="Proteomes" id="UP000629619"/>
    </source>
</evidence>
<dbReference type="GO" id="GO:0031177">
    <property type="term" value="F:phosphopantetheine binding"/>
    <property type="evidence" value="ECO:0007669"/>
    <property type="project" value="InterPro"/>
</dbReference>
<dbReference type="CDD" id="cd19540">
    <property type="entry name" value="LCL_NRPS-like"/>
    <property type="match status" value="1"/>
</dbReference>
<dbReference type="FunFam" id="2.30.38.10:FF:000001">
    <property type="entry name" value="Non-ribosomal peptide synthetase PvdI"/>
    <property type="match status" value="1"/>
</dbReference>
<evidence type="ECO:0000313" key="6">
    <source>
        <dbReference type="EMBL" id="GIF04580.1"/>
    </source>
</evidence>
<dbReference type="FunFam" id="3.30.300.30:FF:000010">
    <property type="entry name" value="Enterobactin synthetase component F"/>
    <property type="match status" value="1"/>
</dbReference>
<dbReference type="InterPro" id="IPR010071">
    <property type="entry name" value="AA_adenyl_dom"/>
</dbReference>
<dbReference type="PROSITE" id="PS50075">
    <property type="entry name" value="CARRIER"/>
    <property type="match status" value="1"/>
</dbReference>
<dbReference type="PANTHER" id="PTHR45527:SF14">
    <property type="entry name" value="PLIPASTATIN SYNTHASE SUBUNIT B"/>
    <property type="match status" value="1"/>
</dbReference>
<dbReference type="InterPro" id="IPR025110">
    <property type="entry name" value="AMP-bd_C"/>
</dbReference>
<dbReference type="PROSITE" id="PS00012">
    <property type="entry name" value="PHOSPHOPANTETHEINE"/>
    <property type="match status" value="1"/>
</dbReference>
<dbReference type="Pfam" id="PF00501">
    <property type="entry name" value="AMP-binding"/>
    <property type="match status" value="1"/>
</dbReference>
<keyword evidence="7" id="KW-1185">Reference proteome</keyword>
<dbReference type="InterPro" id="IPR020806">
    <property type="entry name" value="PKS_PP-bd"/>
</dbReference>
<dbReference type="Pfam" id="PF00550">
    <property type="entry name" value="PP-binding"/>
    <property type="match status" value="1"/>
</dbReference>
<dbReference type="SUPFAM" id="SSF52777">
    <property type="entry name" value="CoA-dependent acyltransferases"/>
    <property type="match status" value="2"/>
</dbReference>